<keyword evidence="4 8" id="KW-0808">Transferase</keyword>
<comment type="caution">
    <text evidence="8">The sequence shown here is derived from an EMBL/GenBank/DDBJ whole genome shotgun (WGS) entry which is preliminary data.</text>
</comment>
<evidence type="ECO:0000256" key="5">
    <source>
        <dbReference type="ARBA" id="ARBA00023136"/>
    </source>
</evidence>
<evidence type="ECO:0000256" key="6">
    <source>
        <dbReference type="ARBA" id="ARBA00023315"/>
    </source>
</evidence>
<dbReference type="PANTHER" id="PTHR30606:SF10">
    <property type="entry name" value="PHOSPHATIDYLINOSITOL MANNOSIDE ACYLTRANSFERASE"/>
    <property type="match status" value="1"/>
</dbReference>
<dbReference type="PIRSF" id="PIRSF026649">
    <property type="entry name" value="MsbB"/>
    <property type="match status" value="1"/>
</dbReference>
<dbReference type="Pfam" id="PF03279">
    <property type="entry name" value="Lip_A_acyltrans"/>
    <property type="match status" value="1"/>
</dbReference>
<keyword evidence="3" id="KW-0997">Cell inner membrane</keyword>
<keyword evidence="7" id="KW-1133">Transmembrane helix</keyword>
<name>A0A2U2PH47_9SPHI</name>
<reference evidence="8 9" key="1">
    <citation type="submission" date="2018-04" db="EMBL/GenBank/DDBJ databases">
        <title>Pedobacter chongqingensis sp. nov., isolated from a rottenly hemp rope.</title>
        <authorList>
            <person name="Cai Y."/>
        </authorList>
    </citation>
    <scope>NUCLEOTIDE SEQUENCE [LARGE SCALE GENOMIC DNA]</scope>
    <source>
        <strain evidence="8 9">FJ4-8</strain>
    </source>
</reference>
<evidence type="ECO:0000313" key="8">
    <source>
        <dbReference type="EMBL" id="PWG80449.1"/>
    </source>
</evidence>
<dbReference type="InterPro" id="IPR004960">
    <property type="entry name" value="LipA_acyltrans"/>
</dbReference>
<dbReference type="GO" id="GO:0009247">
    <property type="term" value="P:glycolipid biosynthetic process"/>
    <property type="evidence" value="ECO:0007669"/>
    <property type="project" value="UniProtKB-ARBA"/>
</dbReference>
<proteinExistence type="predicted"/>
<protein>
    <submittedName>
        <fullName evidence="8">Lauroyl acyltransferase</fullName>
    </submittedName>
</protein>
<dbReference type="AlphaFoldDB" id="A0A2U2PH47"/>
<keyword evidence="5 7" id="KW-0472">Membrane</keyword>
<comment type="subcellular location">
    <subcellularLocation>
        <location evidence="1">Cell inner membrane</location>
    </subcellularLocation>
</comment>
<evidence type="ECO:0000256" key="7">
    <source>
        <dbReference type="SAM" id="Phobius"/>
    </source>
</evidence>
<dbReference type="GO" id="GO:0016746">
    <property type="term" value="F:acyltransferase activity"/>
    <property type="evidence" value="ECO:0007669"/>
    <property type="project" value="UniProtKB-KW"/>
</dbReference>
<organism evidence="8 9">
    <name type="scientific">Pararcticibacter amylolyticus</name>
    <dbReference type="NCBI Taxonomy" id="2173175"/>
    <lineage>
        <taxon>Bacteria</taxon>
        <taxon>Pseudomonadati</taxon>
        <taxon>Bacteroidota</taxon>
        <taxon>Sphingobacteriia</taxon>
        <taxon>Sphingobacteriales</taxon>
        <taxon>Sphingobacteriaceae</taxon>
        <taxon>Pararcticibacter</taxon>
    </lineage>
</organism>
<dbReference type="CDD" id="cd07984">
    <property type="entry name" value="LPLAT_LABLAT-like"/>
    <property type="match status" value="1"/>
</dbReference>
<dbReference type="PANTHER" id="PTHR30606">
    <property type="entry name" value="LIPID A BIOSYNTHESIS LAUROYL ACYLTRANSFERASE"/>
    <property type="match status" value="1"/>
</dbReference>
<keyword evidence="6 8" id="KW-0012">Acyltransferase</keyword>
<evidence type="ECO:0000256" key="1">
    <source>
        <dbReference type="ARBA" id="ARBA00004533"/>
    </source>
</evidence>
<dbReference type="Proteomes" id="UP000245647">
    <property type="component" value="Unassembled WGS sequence"/>
</dbReference>
<dbReference type="GO" id="GO:0005886">
    <property type="term" value="C:plasma membrane"/>
    <property type="evidence" value="ECO:0007669"/>
    <property type="project" value="UniProtKB-SubCell"/>
</dbReference>
<keyword evidence="7" id="KW-0812">Transmembrane</keyword>
<dbReference type="OrthoDB" id="9801955at2"/>
<accession>A0A2U2PH47</accession>
<evidence type="ECO:0000256" key="3">
    <source>
        <dbReference type="ARBA" id="ARBA00022519"/>
    </source>
</evidence>
<evidence type="ECO:0000313" key="9">
    <source>
        <dbReference type="Proteomes" id="UP000245647"/>
    </source>
</evidence>
<evidence type="ECO:0000256" key="4">
    <source>
        <dbReference type="ARBA" id="ARBA00022679"/>
    </source>
</evidence>
<sequence>MKKVLTSLAKYPLFLISLLPFPLIYLLSDLLYVIIYYAVGYRRNVVQMNLRNAYPSKTDKEIYSIEKKYFKWLADLILESVKMASMSKASMKKRFRLVNPEIIEEQFAKGKPVMLVTAHYGNWEWGSLALSAAFDEPLIIVYKPLTNKTFEEMLNRLRSRFGAVMVEMKHTLRKIVSYRSQKYWTVFLGDQTPVHQQAQYFTTFLNQQTAVFLGTEKVAKIANATVIFGQMNRVKRGHYEAVFTLLTDDPNATADYEITEAHTRMLEKVINETPQYWLWSHKRWKKSYKIRN</sequence>
<keyword evidence="9" id="KW-1185">Reference proteome</keyword>
<dbReference type="RefSeq" id="WP_109416156.1">
    <property type="nucleotide sequence ID" value="NZ_QEAS01000009.1"/>
</dbReference>
<keyword evidence="2" id="KW-1003">Cell membrane</keyword>
<evidence type="ECO:0000256" key="2">
    <source>
        <dbReference type="ARBA" id="ARBA00022475"/>
    </source>
</evidence>
<gene>
    <name evidence="8" type="ORF">DDR33_12680</name>
</gene>
<feature type="transmembrane region" description="Helical" evidence="7">
    <location>
        <begin position="12"/>
        <end position="39"/>
    </location>
</feature>
<dbReference type="EMBL" id="QEAS01000009">
    <property type="protein sequence ID" value="PWG80449.1"/>
    <property type="molecule type" value="Genomic_DNA"/>
</dbReference>